<evidence type="ECO:0000256" key="8">
    <source>
        <dbReference type="ARBA" id="ARBA00022960"/>
    </source>
</evidence>
<comment type="caution">
    <text evidence="23">The sequence shown here is derived from an EMBL/GenBank/DDBJ whole genome shotgun (WGS) entry which is preliminary data.</text>
</comment>
<sequence length="417" mass="44173">MRRPGARSAADHPSASRMHTARVSVGRAFQAESSNYYFLLGTTLFLVVLGLVMVLSSSSVDSYTARQGFFGTFAKQGLFALIGVPLMLVISRLPMRFWKRWGWLALAGGAGLQLIVLFTPLGVEVGGNLNWLSVGGINMQPSELIKLGLVIWLGVILAKKQRYLHLWGHLAIPVVPVAGAGVLLVMLGGDLGTVMIMAGLIFGALFFAGIKLRMLAVPLIIGSAAIVVIAFSSASRVSRIGSFLSSECSDYADSCWQTQHGLFALAAGGFFGVGLGNSKAKWSWLPAADNDFIFAIIGEELGMIGALVVIALFVALAVAFLRIVRSSNDMFSKVVAGSVMVWIISQAFVNIAVVLGLIPVLGVPLPLISSGGSALITTLIGIGVVLSIARQQTTPVGDDDDELVLPGAPRRAPWVRR</sequence>
<dbReference type="Pfam" id="PF01098">
    <property type="entry name" value="FTSW_RODA_SPOVE"/>
    <property type="match status" value="1"/>
</dbReference>
<comment type="similarity">
    <text evidence="16">Belongs to the SEDS family. FtsW subfamily.</text>
</comment>
<name>A0A4V4REL7_9MICO</name>
<dbReference type="GO" id="GO:0051301">
    <property type="term" value="P:cell division"/>
    <property type="evidence" value="ECO:0007669"/>
    <property type="project" value="UniProtKB-KW"/>
</dbReference>
<proteinExistence type="inferred from homology"/>
<dbReference type="PANTHER" id="PTHR30474:SF2">
    <property type="entry name" value="PEPTIDOGLYCAN GLYCOSYLTRANSFERASE FTSW-RELATED"/>
    <property type="match status" value="1"/>
</dbReference>
<dbReference type="GO" id="GO:0005886">
    <property type="term" value="C:plasma membrane"/>
    <property type="evidence" value="ECO:0007669"/>
    <property type="project" value="UniProtKB-SubCell"/>
</dbReference>
<dbReference type="GO" id="GO:0008955">
    <property type="term" value="F:peptidoglycan glycosyltransferase activity"/>
    <property type="evidence" value="ECO:0007669"/>
    <property type="project" value="UniProtKB-EC"/>
</dbReference>
<keyword evidence="13" id="KW-0961">Cell wall biogenesis/degradation</keyword>
<evidence type="ECO:0000256" key="12">
    <source>
        <dbReference type="ARBA" id="ARBA00023306"/>
    </source>
</evidence>
<protein>
    <recommendedName>
        <fullName evidence="17">Probable peptidoglycan glycosyltransferase FtsW</fullName>
        <ecNumber evidence="19">2.4.99.28</ecNumber>
    </recommendedName>
    <alternativeName>
        <fullName evidence="18">Cell division protein FtsW</fullName>
    </alternativeName>
    <alternativeName>
        <fullName evidence="15">Cell wall polymerase</fullName>
    </alternativeName>
    <alternativeName>
        <fullName evidence="14">Peptidoglycan polymerase</fullName>
    </alternativeName>
</protein>
<evidence type="ECO:0000313" key="23">
    <source>
        <dbReference type="EMBL" id="TIH34474.1"/>
    </source>
</evidence>
<evidence type="ECO:0000256" key="10">
    <source>
        <dbReference type="ARBA" id="ARBA00022989"/>
    </source>
</evidence>
<gene>
    <name evidence="23" type="primary">ftsW</name>
    <name evidence="23" type="ORF">D4765_12975</name>
</gene>
<evidence type="ECO:0000256" key="20">
    <source>
        <dbReference type="ARBA" id="ARBA00049902"/>
    </source>
</evidence>
<keyword evidence="11 22" id="KW-0472">Membrane</keyword>
<dbReference type="GO" id="GO:0071555">
    <property type="term" value="P:cell wall organization"/>
    <property type="evidence" value="ECO:0007669"/>
    <property type="project" value="UniProtKB-KW"/>
</dbReference>
<evidence type="ECO:0000256" key="5">
    <source>
        <dbReference type="ARBA" id="ARBA00022676"/>
    </source>
</evidence>
<keyword evidence="7 22" id="KW-0812">Transmembrane</keyword>
<keyword evidence="10 22" id="KW-1133">Transmembrane helix</keyword>
<comment type="subcellular location">
    <subcellularLocation>
        <location evidence="1">Cell membrane</location>
        <topology evidence="1">Multi-pass membrane protein</topology>
    </subcellularLocation>
</comment>
<reference evidence="23 24" key="1">
    <citation type="journal article" date="2019" name="Microorganisms">
        <title>Systematic Affiliation and Genome Analysis of Subtercola vilae DB165(T) with Particular Emphasis on Cold Adaptation of an Isolate from a High-Altitude Cold Volcano Lake.</title>
        <authorList>
            <person name="Villalobos A.S."/>
            <person name="Wiese J."/>
            <person name="Imhoff J.F."/>
            <person name="Dorador C."/>
            <person name="Keller A."/>
            <person name="Hentschel U."/>
        </authorList>
    </citation>
    <scope>NUCLEOTIDE SEQUENCE [LARGE SCALE GENOMIC DNA]</scope>
    <source>
        <strain evidence="23 24">DB165</strain>
    </source>
</reference>
<feature type="transmembrane region" description="Helical" evidence="22">
    <location>
        <begin position="143"/>
        <end position="159"/>
    </location>
</feature>
<evidence type="ECO:0000256" key="21">
    <source>
        <dbReference type="ARBA" id="ARBA00049966"/>
    </source>
</evidence>
<evidence type="ECO:0000256" key="15">
    <source>
        <dbReference type="ARBA" id="ARBA00033270"/>
    </source>
</evidence>
<feature type="transmembrane region" description="Helical" evidence="22">
    <location>
        <begin position="68"/>
        <end position="89"/>
    </location>
</feature>
<keyword evidence="8" id="KW-0133">Cell shape</keyword>
<evidence type="ECO:0000256" key="16">
    <source>
        <dbReference type="ARBA" id="ARBA00038053"/>
    </source>
</evidence>
<keyword evidence="24" id="KW-1185">Reference proteome</keyword>
<evidence type="ECO:0000256" key="7">
    <source>
        <dbReference type="ARBA" id="ARBA00022692"/>
    </source>
</evidence>
<dbReference type="PANTHER" id="PTHR30474">
    <property type="entry name" value="CELL CYCLE PROTEIN"/>
    <property type="match status" value="1"/>
</dbReference>
<dbReference type="PROSITE" id="PS00428">
    <property type="entry name" value="FTSW_RODA_SPOVE"/>
    <property type="match status" value="1"/>
</dbReference>
<evidence type="ECO:0000256" key="14">
    <source>
        <dbReference type="ARBA" id="ARBA00032370"/>
    </source>
</evidence>
<organism evidence="23 24">
    <name type="scientific">Subtercola vilae</name>
    <dbReference type="NCBI Taxonomy" id="2056433"/>
    <lineage>
        <taxon>Bacteria</taxon>
        <taxon>Bacillati</taxon>
        <taxon>Actinomycetota</taxon>
        <taxon>Actinomycetes</taxon>
        <taxon>Micrococcales</taxon>
        <taxon>Microbacteriaceae</taxon>
        <taxon>Subtercola</taxon>
    </lineage>
</organism>
<dbReference type="GO" id="GO:0009252">
    <property type="term" value="P:peptidoglycan biosynthetic process"/>
    <property type="evidence" value="ECO:0007669"/>
    <property type="project" value="UniProtKB-KW"/>
</dbReference>
<dbReference type="Proteomes" id="UP000306192">
    <property type="component" value="Unassembled WGS sequence"/>
</dbReference>
<feature type="transmembrane region" description="Helical" evidence="22">
    <location>
        <begin position="191"/>
        <end position="208"/>
    </location>
</feature>
<evidence type="ECO:0000256" key="19">
    <source>
        <dbReference type="ARBA" id="ARBA00044770"/>
    </source>
</evidence>
<dbReference type="GO" id="GO:0015648">
    <property type="term" value="F:lipid-linked peptidoglycan transporter activity"/>
    <property type="evidence" value="ECO:0007669"/>
    <property type="project" value="TreeGrafter"/>
</dbReference>
<dbReference type="GO" id="GO:0008360">
    <property type="term" value="P:regulation of cell shape"/>
    <property type="evidence" value="ECO:0007669"/>
    <property type="project" value="UniProtKB-KW"/>
</dbReference>
<evidence type="ECO:0000313" key="24">
    <source>
        <dbReference type="Proteomes" id="UP000306192"/>
    </source>
</evidence>
<accession>A0A4V4REL7</accession>
<evidence type="ECO:0000256" key="13">
    <source>
        <dbReference type="ARBA" id="ARBA00023316"/>
    </source>
</evidence>
<evidence type="ECO:0000256" key="22">
    <source>
        <dbReference type="SAM" id="Phobius"/>
    </source>
</evidence>
<evidence type="ECO:0000256" key="1">
    <source>
        <dbReference type="ARBA" id="ARBA00004651"/>
    </source>
</evidence>
<evidence type="ECO:0000256" key="11">
    <source>
        <dbReference type="ARBA" id="ARBA00023136"/>
    </source>
</evidence>
<evidence type="ECO:0000256" key="9">
    <source>
        <dbReference type="ARBA" id="ARBA00022984"/>
    </source>
</evidence>
<keyword evidence="3" id="KW-1003">Cell membrane</keyword>
<evidence type="ECO:0000256" key="6">
    <source>
        <dbReference type="ARBA" id="ARBA00022679"/>
    </source>
</evidence>
<dbReference type="InterPro" id="IPR013437">
    <property type="entry name" value="FtsW"/>
</dbReference>
<evidence type="ECO:0000256" key="4">
    <source>
        <dbReference type="ARBA" id="ARBA00022618"/>
    </source>
</evidence>
<comment type="function">
    <text evidence="21">Peptidoglycan polymerase that is essential for cell division.</text>
</comment>
<evidence type="ECO:0000256" key="3">
    <source>
        <dbReference type="ARBA" id="ARBA00022475"/>
    </source>
</evidence>
<evidence type="ECO:0000256" key="17">
    <source>
        <dbReference type="ARBA" id="ARBA00041185"/>
    </source>
</evidence>
<keyword evidence="12" id="KW-0131">Cell cycle</keyword>
<feature type="transmembrane region" description="Helical" evidence="22">
    <location>
        <begin position="101"/>
        <end position="123"/>
    </location>
</feature>
<dbReference type="OrthoDB" id="9768187at2"/>
<comment type="pathway">
    <text evidence="2">Cell wall biogenesis; peptidoglycan biosynthesis.</text>
</comment>
<feature type="transmembrane region" description="Helical" evidence="22">
    <location>
        <begin position="166"/>
        <end position="185"/>
    </location>
</feature>
<feature type="transmembrane region" description="Helical" evidence="22">
    <location>
        <begin position="301"/>
        <end position="323"/>
    </location>
</feature>
<keyword evidence="4" id="KW-0132">Cell division</keyword>
<evidence type="ECO:0000256" key="2">
    <source>
        <dbReference type="ARBA" id="ARBA00004752"/>
    </source>
</evidence>
<dbReference type="EC" id="2.4.99.28" evidence="19"/>
<keyword evidence="6" id="KW-0808">Transferase</keyword>
<dbReference type="InterPro" id="IPR001182">
    <property type="entry name" value="FtsW/RodA"/>
</dbReference>
<feature type="transmembrane region" description="Helical" evidence="22">
    <location>
        <begin position="36"/>
        <end position="56"/>
    </location>
</feature>
<feature type="transmembrane region" description="Helical" evidence="22">
    <location>
        <begin position="367"/>
        <end position="389"/>
    </location>
</feature>
<feature type="transmembrane region" description="Helical" evidence="22">
    <location>
        <begin position="335"/>
        <end position="361"/>
    </location>
</feature>
<keyword evidence="9" id="KW-0573">Peptidoglycan synthesis</keyword>
<keyword evidence="5" id="KW-0328">Glycosyltransferase</keyword>
<dbReference type="AlphaFoldDB" id="A0A4V4REL7"/>
<feature type="transmembrane region" description="Helical" evidence="22">
    <location>
        <begin position="215"/>
        <end position="234"/>
    </location>
</feature>
<dbReference type="NCBIfam" id="TIGR02614">
    <property type="entry name" value="ftsW"/>
    <property type="match status" value="1"/>
</dbReference>
<dbReference type="GO" id="GO:0032153">
    <property type="term" value="C:cell division site"/>
    <property type="evidence" value="ECO:0007669"/>
    <property type="project" value="TreeGrafter"/>
</dbReference>
<dbReference type="EMBL" id="QYRT01000026">
    <property type="protein sequence ID" value="TIH34474.1"/>
    <property type="molecule type" value="Genomic_DNA"/>
</dbReference>
<evidence type="ECO:0000256" key="18">
    <source>
        <dbReference type="ARBA" id="ARBA00041418"/>
    </source>
</evidence>
<comment type="catalytic activity">
    <reaction evidence="20">
        <text>[GlcNAc-(1-&gt;4)-Mur2Ac(oyl-L-Ala-gamma-D-Glu-L-Lys-D-Ala-D-Ala)](n)-di-trans,octa-cis-undecaprenyl diphosphate + beta-D-GlcNAc-(1-&gt;4)-Mur2Ac(oyl-L-Ala-gamma-D-Glu-L-Lys-D-Ala-D-Ala)-di-trans,octa-cis-undecaprenyl diphosphate = [GlcNAc-(1-&gt;4)-Mur2Ac(oyl-L-Ala-gamma-D-Glu-L-Lys-D-Ala-D-Ala)](n+1)-di-trans,octa-cis-undecaprenyl diphosphate + di-trans,octa-cis-undecaprenyl diphosphate + H(+)</text>
        <dbReference type="Rhea" id="RHEA:23708"/>
        <dbReference type="Rhea" id="RHEA-COMP:9602"/>
        <dbReference type="Rhea" id="RHEA-COMP:9603"/>
        <dbReference type="ChEBI" id="CHEBI:15378"/>
        <dbReference type="ChEBI" id="CHEBI:58405"/>
        <dbReference type="ChEBI" id="CHEBI:60033"/>
        <dbReference type="ChEBI" id="CHEBI:78435"/>
        <dbReference type="EC" id="2.4.99.28"/>
    </reaction>
</comment>
<dbReference type="InterPro" id="IPR018365">
    <property type="entry name" value="Cell_cycle_FtsW-rel_CS"/>
</dbReference>